<evidence type="ECO:0000313" key="1">
    <source>
        <dbReference type="EMBL" id="ELU14713.1"/>
    </source>
</evidence>
<reference evidence="1 3" key="2">
    <citation type="journal article" date="2013" name="Nature">
        <title>Insights into bilaterian evolution from three spiralian genomes.</title>
        <authorList>
            <person name="Simakov O."/>
            <person name="Marletaz F."/>
            <person name="Cho S.J."/>
            <person name="Edsinger-Gonzales E."/>
            <person name="Havlak P."/>
            <person name="Hellsten U."/>
            <person name="Kuo D.H."/>
            <person name="Larsson T."/>
            <person name="Lv J."/>
            <person name="Arendt D."/>
            <person name="Savage R."/>
            <person name="Osoegawa K."/>
            <person name="de Jong P."/>
            <person name="Grimwood J."/>
            <person name="Chapman J.A."/>
            <person name="Shapiro H."/>
            <person name="Aerts A."/>
            <person name="Otillar R.P."/>
            <person name="Terry A.Y."/>
            <person name="Boore J.L."/>
            <person name="Grigoriev I.V."/>
            <person name="Lindberg D.R."/>
            <person name="Seaver E.C."/>
            <person name="Weisblat D.A."/>
            <person name="Putnam N.H."/>
            <person name="Rokhsar D.S."/>
        </authorList>
    </citation>
    <scope>NUCLEOTIDE SEQUENCE</scope>
    <source>
        <strain evidence="1 3">I ESC-2004</strain>
    </source>
</reference>
<reference evidence="2" key="3">
    <citation type="submission" date="2015-06" db="UniProtKB">
        <authorList>
            <consortium name="EnsemblMetazoa"/>
        </authorList>
    </citation>
    <scope>IDENTIFICATION</scope>
</reference>
<sequence>MEQWCSALLCVFGVLGVSSSLTIKLGLMSSTVGEALNGPSITMALNDFKEKEIRNVTDELDFRKFNIVLSTLPLIAFAEELAQRRFDASSPYKGRNIMPVVFSFKTIPEAYFEHKNNIEVKIMCQWKGKINQKKSLSWRSKQTKSRNELSVEYEQLV</sequence>
<proteinExistence type="predicted"/>
<name>R7V793_CAPTE</name>
<dbReference type="AlphaFoldDB" id="R7V793"/>
<protein>
    <submittedName>
        <fullName evidence="1 2">Uncharacterized protein</fullName>
    </submittedName>
</protein>
<evidence type="ECO:0000313" key="3">
    <source>
        <dbReference type="Proteomes" id="UP000014760"/>
    </source>
</evidence>
<dbReference type="EnsemblMetazoa" id="CapteT204457">
    <property type="protein sequence ID" value="CapteP204457"/>
    <property type="gene ID" value="CapteG204457"/>
</dbReference>
<dbReference type="Proteomes" id="UP000014760">
    <property type="component" value="Unassembled WGS sequence"/>
</dbReference>
<gene>
    <name evidence="1" type="ORF">CAPTEDRAFT_204457</name>
</gene>
<dbReference type="EMBL" id="KB294357">
    <property type="protein sequence ID" value="ELU14713.1"/>
    <property type="molecule type" value="Genomic_DNA"/>
</dbReference>
<dbReference type="EMBL" id="AMQN01004791">
    <property type="status" value="NOT_ANNOTATED_CDS"/>
    <property type="molecule type" value="Genomic_DNA"/>
</dbReference>
<dbReference type="HOGENOM" id="CLU_1679586_0_0_1"/>
<reference evidence="3" key="1">
    <citation type="submission" date="2012-12" db="EMBL/GenBank/DDBJ databases">
        <authorList>
            <person name="Hellsten U."/>
            <person name="Grimwood J."/>
            <person name="Chapman J.A."/>
            <person name="Shapiro H."/>
            <person name="Aerts A."/>
            <person name="Otillar R.P."/>
            <person name="Terry A.Y."/>
            <person name="Boore J.L."/>
            <person name="Simakov O."/>
            <person name="Marletaz F."/>
            <person name="Cho S.-J."/>
            <person name="Edsinger-Gonzales E."/>
            <person name="Havlak P."/>
            <person name="Kuo D.-H."/>
            <person name="Larsson T."/>
            <person name="Lv J."/>
            <person name="Arendt D."/>
            <person name="Savage R."/>
            <person name="Osoegawa K."/>
            <person name="de Jong P."/>
            <person name="Lindberg D.R."/>
            <person name="Seaver E.C."/>
            <person name="Weisblat D.A."/>
            <person name="Putnam N.H."/>
            <person name="Grigoriev I.V."/>
            <person name="Rokhsar D.S."/>
        </authorList>
    </citation>
    <scope>NUCLEOTIDE SEQUENCE</scope>
    <source>
        <strain evidence="3">I ESC-2004</strain>
    </source>
</reference>
<keyword evidence="3" id="KW-1185">Reference proteome</keyword>
<organism evidence="1">
    <name type="scientific">Capitella teleta</name>
    <name type="common">Polychaete worm</name>
    <dbReference type="NCBI Taxonomy" id="283909"/>
    <lineage>
        <taxon>Eukaryota</taxon>
        <taxon>Metazoa</taxon>
        <taxon>Spiralia</taxon>
        <taxon>Lophotrochozoa</taxon>
        <taxon>Annelida</taxon>
        <taxon>Polychaeta</taxon>
        <taxon>Sedentaria</taxon>
        <taxon>Scolecida</taxon>
        <taxon>Capitellidae</taxon>
        <taxon>Capitella</taxon>
    </lineage>
</organism>
<evidence type="ECO:0000313" key="2">
    <source>
        <dbReference type="EnsemblMetazoa" id="CapteP204457"/>
    </source>
</evidence>
<accession>R7V793</accession>